<keyword evidence="3" id="KW-1185">Reference proteome</keyword>
<proteinExistence type="predicted"/>
<name>A0A061GWC0_THECC</name>
<dbReference type="Pfam" id="PF03140">
    <property type="entry name" value="DUF247"/>
    <property type="match status" value="3"/>
</dbReference>
<evidence type="ECO:0000313" key="3">
    <source>
        <dbReference type="Proteomes" id="UP000026915"/>
    </source>
</evidence>
<dbReference type="PANTHER" id="PTHR31170">
    <property type="entry name" value="BNAC04G53230D PROTEIN"/>
    <property type="match status" value="1"/>
</dbReference>
<dbReference type="EMBL" id="CM001887">
    <property type="protein sequence ID" value="EOY33492.1"/>
    <property type="molecule type" value="Genomic_DNA"/>
</dbReference>
<gene>
    <name evidence="2" type="ORF">TCM_041464</name>
</gene>
<feature type="transmembrane region" description="Helical" evidence="1">
    <location>
        <begin position="492"/>
        <end position="518"/>
    </location>
</feature>
<dbReference type="HOGENOM" id="CLU_524209_0_0_1"/>
<dbReference type="Proteomes" id="UP000026915">
    <property type="component" value="Chromosome 9"/>
</dbReference>
<dbReference type="AlphaFoldDB" id="A0A061GWC0"/>
<reference evidence="2 3" key="1">
    <citation type="journal article" date="2013" name="Genome Biol.">
        <title>The genome sequence of the most widely cultivated cacao type and its use to identify candidate genes regulating pod color.</title>
        <authorList>
            <person name="Motamayor J.C."/>
            <person name="Mockaitis K."/>
            <person name="Schmutz J."/>
            <person name="Haiminen N."/>
            <person name="Iii D.L."/>
            <person name="Cornejo O."/>
            <person name="Findley S.D."/>
            <person name="Zheng P."/>
            <person name="Utro F."/>
            <person name="Royaert S."/>
            <person name="Saski C."/>
            <person name="Jenkins J."/>
            <person name="Podicheti R."/>
            <person name="Zhao M."/>
            <person name="Scheffler B.E."/>
            <person name="Stack J.C."/>
            <person name="Feltus F.A."/>
            <person name="Mustiga G.M."/>
            <person name="Amores F."/>
            <person name="Phillips W."/>
            <person name="Marelli J.P."/>
            <person name="May G.D."/>
            <person name="Shapiro H."/>
            <person name="Ma J."/>
            <person name="Bustamante C.D."/>
            <person name="Schnell R.J."/>
            <person name="Main D."/>
            <person name="Gilbert D."/>
            <person name="Parida L."/>
            <person name="Kuhn D.N."/>
        </authorList>
    </citation>
    <scope>NUCLEOTIDE SEQUENCE [LARGE SCALE GENOMIC DNA]</scope>
    <source>
        <strain evidence="3">cv. Matina 1-6</strain>
    </source>
</reference>
<dbReference type="Gramene" id="EOY33492">
    <property type="protein sequence ID" value="EOY33492"/>
    <property type="gene ID" value="TCM_041464"/>
</dbReference>
<sequence length="520" mass="60158">MWTLQSRTKMFYSNDVLISSYDFLEMMLLDGCFVVELLRHLGCNENVVDLDDSIFPRPWLIRVLIRDLLREDNQLPHFLLQSLFPWSQCDDGEGTYTSPILALKDFGLSFPTASETINKSRNFEGKHLLDLFRLSFLPFDHASLLERRGVAIQRGRRNLSNSIFRIPYKLVGVNDNAQQPELVPIGRYHRGNEHLQEFEEHKWSFLEKFLSRTRAFGMELRDYLESCHLGSAGDVFDDDDPIFTRAWLIPVLIRDLLKLENQLPLFVLDSLFTGSHGHEIGRIDSLPTMALKVFNLVFPNRWESINKGEDLNAKHFLVLLRLSILPPKPVASYPVQQEYRPSDQSIQCATQLRPSGIKFKPKNSYSFLEVDFRNRVIEIPSITINDFTSTVLINWVALEQCLENSSKYFTDYVSFVNCLINQPRDVAFLCSDGITTRFSQDNQYVANFLNHLGKNIDFNIRHCYLSKQIRDAEAYRSSNWATMMRTYFSSPWSFISLSSAIFLISLTTVQTIMSVLAYKS</sequence>
<accession>A0A061GWC0</accession>
<keyword evidence="1" id="KW-0472">Membrane</keyword>
<dbReference type="PANTHER" id="PTHR31170:SF25">
    <property type="entry name" value="BNAA09G04570D PROTEIN"/>
    <property type="match status" value="1"/>
</dbReference>
<dbReference type="STRING" id="3641.A0A061GWC0"/>
<keyword evidence="1" id="KW-1133">Transmembrane helix</keyword>
<evidence type="ECO:0000313" key="2">
    <source>
        <dbReference type="EMBL" id="EOY33492.1"/>
    </source>
</evidence>
<keyword evidence="1" id="KW-0812">Transmembrane</keyword>
<dbReference type="InterPro" id="IPR004158">
    <property type="entry name" value="DUF247_pln"/>
</dbReference>
<dbReference type="OMA" id="HEIGRID"/>
<organism evidence="2 3">
    <name type="scientific">Theobroma cacao</name>
    <name type="common">Cacao</name>
    <name type="synonym">Cocoa</name>
    <dbReference type="NCBI Taxonomy" id="3641"/>
    <lineage>
        <taxon>Eukaryota</taxon>
        <taxon>Viridiplantae</taxon>
        <taxon>Streptophyta</taxon>
        <taxon>Embryophyta</taxon>
        <taxon>Tracheophyta</taxon>
        <taxon>Spermatophyta</taxon>
        <taxon>Magnoliopsida</taxon>
        <taxon>eudicotyledons</taxon>
        <taxon>Gunneridae</taxon>
        <taxon>Pentapetalae</taxon>
        <taxon>rosids</taxon>
        <taxon>malvids</taxon>
        <taxon>Malvales</taxon>
        <taxon>Malvaceae</taxon>
        <taxon>Byttnerioideae</taxon>
        <taxon>Theobroma</taxon>
    </lineage>
</organism>
<evidence type="ECO:0000256" key="1">
    <source>
        <dbReference type="SAM" id="Phobius"/>
    </source>
</evidence>
<dbReference type="eggNOG" id="ENOG502QUEM">
    <property type="taxonomic scope" value="Eukaryota"/>
</dbReference>
<dbReference type="InParanoid" id="A0A061GWC0"/>
<protein>
    <submittedName>
        <fullName evidence="2">Uncharacterized protein</fullName>
    </submittedName>
</protein>